<name>A0A5J4VRU4_9EUKA</name>
<dbReference type="Pfam" id="PF00069">
    <property type="entry name" value="Pkinase"/>
    <property type="match status" value="1"/>
</dbReference>
<dbReference type="GO" id="GO:0005524">
    <property type="term" value="F:ATP binding"/>
    <property type="evidence" value="ECO:0007669"/>
    <property type="project" value="InterPro"/>
</dbReference>
<dbReference type="PROSITE" id="PS50011">
    <property type="entry name" value="PROTEIN_KINASE_DOM"/>
    <property type="match status" value="1"/>
</dbReference>
<dbReference type="InterPro" id="IPR000719">
    <property type="entry name" value="Prot_kinase_dom"/>
</dbReference>
<dbReference type="GO" id="GO:0005634">
    <property type="term" value="C:nucleus"/>
    <property type="evidence" value="ECO:0007669"/>
    <property type="project" value="TreeGrafter"/>
</dbReference>
<accession>A0A5J4VRU4</accession>
<protein>
    <recommendedName>
        <fullName evidence="1">Protein kinase domain-containing protein</fullName>
    </recommendedName>
</protein>
<comment type="caution">
    <text evidence="2">The sequence shown here is derived from an EMBL/GenBank/DDBJ whole genome shotgun (WGS) entry which is preliminary data.</text>
</comment>
<organism evidence="2 3">
    <name type="scientific">Streblomastix strix</name>
    <dbReference type="NCBI Taxonomy" id="222440"/>
    <lineage>
        <taxon>Eukaryota</taxon>
        <taxon>Metamonada</taxon>
        <taxon>Preaxostyla</taxon>
        <taxon>Oxymonadida</taxon>
        <taxon>Streblomastigidae</taxon>
        <taxon>Streblomastix</taxon>
    </lineage>
</organism>
<dbReference type="AlphaFoldDB" id="A0A5J4VRU4"/>
<dbReference type="Gene3D" id="1.10.510.10">
    <property type="entry name" value="Transferase(Phosphotransferase) domain 1"/>
    <property type="match status" value="1"/>
</dbReference>
<proteinExistence type="predicted"/>
<dbReference type="GO" id="GO:0044773">
    <property type="term" value="P:mitotic DNA damage checkpoint signaling"/>
    <property type="evidence" value="ECO:0007669"/>
    <property type="project" value="TreeGrafter"/>
</dbReference>
<dbReference type="SUPFAM" id="SSF56112">
    <property type="entry name" value="Protein kinase-like (PK-like)"/>
    <property type="match status" value="1"/>
</dbReference>
<evidence type="ECO:0000313" key="3">
    <source>
        <dbReference type="Proteomes" id="UP000324800"/>
    </source>
</evidence>
<sequence length="248" mass="28970">MRISLRGFLLASSAKKPDFEVLRLIFRNVLLLLKEKHRSGFVHMALHPKNIIISRNYSIELIQRECDRSCYFAPETLLKLEANKGVGSFGPENDIWAIGSIMFESLLGYPPLTGGSFNQLLNAIFTRYGNPTRFDMRYLSDSRFNKLQLCRTDNPPSSWFILGRGKFTNSNPQLQEQELNMIPKQLRQPFRDIIRDAIIYDIEARKTAQELLEMPFFSDVIESDIRQDIECRYYLKCNYEEDIESTHR</sequence>
<dbReference type="PANTHER" id="PTHR44167">
    <property type="entry name" value="OVARIAN-SPECIFIC SERINE/THREONINE-PROTEIN KINASE LOK-RELATED"/>
    <property type="match status" value="1"/>
</dbReference>
<dbReference type="EMBL" id="SNRW01005418">
    <property type="protein sequence ID" value="KAA6385109.1"/>
    <property type="molecule type" value="Genomic_DNA"/>
</dbReference>
<dbReference type="GO" id="GO:0004674">
    <property type="term" value="F:protein serine/threonine kinase activity"/>
    <property type="evidence" value="ECO:0007669"/>
    <property type="project" value="TreeGrafter"/>
</dbReference>
<reference evidence="2 3" key="1">
    <citation type="submission" date="2019-03" db="EMBL/GenBank/DDBJ databases">
        <title>Single cell metagenomics reveals metabolic interactions within the superorganism composed of flagellate Streblomastix strix and complex community of Bacteroidetes bacteria on its surface.</title>
        <authorList>
            <person name="Treitli S.C."/>
            <person name="Kolisko M."/>
            <person name="Husnik F."/>
            <person name="Keeling P."/>
            <person name="Hampl V."/>
        </authorList>
    </citation>
    <scope>NUCLEOTIDE SEQUENCE [LARGE SCALE GENOMIC DNA]</scope>
    <source>
        <strain evidence="2">ST1C</strain>
    </source>
</reference>
<gene>
    <name evidence="2" type="ORF">EZS28_019365</name>
</gene>
<evidence type="ECO:0000259" key="1">
    <source>
        <dbReference type="PROSITE" id="PS50011"/>
    </source>
</evidence>
<feature type="domain" description="Protein kinase" evidence="1">
    <location>
        <begin position="1"/>
        <end position="217"/>
    </location>
</feature>
<dbReference type="InterPro" id="IPR011009">
    <property type="entry name" value="Kinase-like_dom_sf"/>
</dbReference>
<evidence type="ECO:0000313" key="2">
    <source>
        <dbReference type="EMBL" id="KAA6385109.1"/>
    </source>
</evidence>
<dbReference type="PANTHER" id="PTHR44167:SF30">
    <property type="entry name" value="PHOSPHORYLASE KINASE"/>
    <property type="match status" value="1"/>
</dbReference>
<dbReference type="Proteomes" id="UP000324800">
    <property type="component" value="Unassembled WGS sequence"/>
</dbReference>